<gene>
    <name evidence="1" type="ORF">GCM10008106_28980</name>
</gene>
<dbReference type="Proteomes" id="UP000642809">
    <property type="component" value="Unassembled WGS sequence"/>
</dbReference>
<dbReference type="PANTHER" id="PTHR37805">
    <property type="entry name" value="CYTOPLASMIC PROTEIN-RELATED"/>
    <property type="match status" value="1"/>
</dbReference>
<proteinExistence type="predicted"/>
<accession>A0A8J3G679</accession>
<dbReference type="AlphaFoldDB" id="A0A8J3G679"/>
<dbReference type="RefSeq" id="WP_189584148.1">
    <property type="nucleotide sequence ID" value="NZ_BMYF01000019.1"/>
</dbReference>
<keyword evidence="2" id="KW-1185">Reference proteome</keyword>
<dbReference type="Pfam" id="PF07308">
    <property type="entry name" value="DUF1456"/>
    <property type="match status" value="2"/>
</dbReference>
<protein>
    <submittedName>
        <fullName evidence="1">DUF1456 domain-containing protein</fullName>
    </submittedName>
</protein>
<dbReference type="EMBL" id="BMYF01000019">
    <property type="protein sequence ID" value="GHB46237.1"/>
    <property type="molecule type" value="Genomic_DNA"/>
</dbReference>
<reference evidence="1" key="1">
    <citation type="journal article" date="2014" name="Int. J. Syst. Evol. Microbiol.">
        <title>Complete genome sequence of Corynebacterium casei LMG S-19264T (=DSM 44701T), isolated from a smear-ripened cheese.</title>
        <authorList>
            <consortium name="US DOE Joint Genome Institute (JGI-PGF)"/>
            <person name="Walter F."/>
            <person name="Albersmeier A."/>
            <person name="Kalinowski J."/>
            <person name="Ruckert C."/>
        </authorList>
    </citation>
    <scope>NUCLEOTIDE SEQUENCE</scope>
    <source>
        <strain evidence="1">KCTC 23224</strain>
    </source>
</reference>
<dbReference type="PANTHER" id="PTHR37805:SF1">
    <property type="entry name" value="CYTOPLASMIC PROTEIN"/>
    <property type="match status" value="1"/>
</dbReference>
<organism evidence="1 2">
    <name type="scientific">Mongoliitalea lutea</name>
    <dbReference type="NCBI Taxonomy" id="849756"/>
    <lineage>
        <taxon>Bacteria</taxon>
        <taxon>Pseudomonadati</taxon>
        <taxon>Bacteroidota</taxon>
        <taxon>Cytophagia</taxon>
        <taxon>Cytophagales</taxon>
        <taxon>Cyclobacteriaceae</taxon>
        <taxon>Mongoliitalea</taxon>
    </lineage>
</organism>
<sequence length="153" mass="17766">MSNNDILRSLRYTFDFSDDQMMQLFKLGGLEASRTEVSDWLKKEDDPDFKAIYDIDLAAFLNGFIIKKRGKKDGEEPKPEKSLSNNAILRKLKIALNMKDEDILDALASVDFKFGKHELSALFRKPTQDQYRPCKDQVLRNFLKGLQVKYRPN</sequence>
<reference evidence="1" key="2">
    <citation type="submission" date="2020-09" db="EMBL/GenBank/DDBJ databases">
        <authorList>
            <person name="Sun Q."/>
            <person name="Kim S."/>
        </authorList>
    </citation>
    <scope>NUCLEOTIDE SEQUENCE</scope>
    <source>
        <strain evidence="1">KCTC 23224</strain>
    </source>
</reference>
<name>A0A8J3G679_9BACT</name>
<evidence type="ECO:0000313" key="1">
    <source>
        <dbReference type="EMBL" id="GHB46237.1"/>
    </source>
</evidence>
<comment type="caution">
    <text evidence="1">The sequence shown here is derived from an EMBL/GenBank/DDBJ whole genome shotgun (WGS) entry which is preliminary data.</text>
</comment>
<evidence type="ECO:0000313" key="2">
    <source>
        <dbReference type="Proteomes" id="UP000642809"/>
    </source>
</evidence>
<dbReference type="InterPro" id="IPR009921">
    <property type="entry name" value="YehS-like"/>
</dbReference>